<dbReference type="PANTHER" id="PTHR37542">
    <property type="entry name" value="HELO DOMAIN-CONTAINING PROTEIN-RELATED"/>
    <property type="match status" value="1"/>
</dbReference>
<feature type="region of interest" description="Disordered" evidence="1">
    <location>
        <begin position="301"/>
        <end position="320"/>
    </location>
</feature>
<dbReference type="GO" id="GO:0005524">
    <property type="term" value="F:ATP binding"/>
    <property type="evidence" value="ECO:0007669"/>
    <property type="project" value="InterPro"/>
</dbReference>
<dbReference type="AlphaFoldDB" id="A0A8E2EJ86"/>
<dbReference type="Pfam" id="PF14479">
    <property type="entry name" value="HeLo"/>
    <property type="match status" value="1"/>
</dbReference>
<dbReference type="GO" id="GO:0004672">
    <property type="term" value="F:protein kinase activity"/>
    <property type="evidence" value="ECO:0007669"/>
    <property type="project" value="InterPro"/>
</dbReference>
<name>A0A8E2EJ86_9PEZI</name>
<dbReference type="PANTHER" id="PTHR37542:SF1">
    <property type="entry name" value="PRION-INHIBITION AND PROPAGATION HELO DOMAIN-CONTAINING PROTEIN"/>
    <property type="match status" value="1"/>
</dbReference>
<dbReference type="InterPro" id="IPR029498">
    <property type="entry name" value="HeLo_dom"/>
</dbReference>
<dbReference type="Proteomes" id="UP000250266">
    <property type="component" value="Unassembled WGS sequence"/>
</dbReference>
<proteinExistence type="predicted"/>
<evidence type="ECO:0000259" key="2">
    <source>
        <dbReference type="PROSITE" id="PS50011"/>
    </source>
</evidence>
<organism evidence="3 4">
    <name type="scientific">Lepidopterella palustris CBS 459.81</name>
    <dbReference type="NCBI Taxonomy" id="1314670"/>
    <lineage>
        <taxon>Eukaryota</taxon>
        <taxon>Fungi</taxon>
        <taxon>Dikarya</taxon>
        <taxon>Ascomycota</taxon>
        <taxon>Pezizomycotina</taxon>
        <taxon>Dothideomycetes</taxon>
        <taxon>Pleosporomycetidae</taxon>
        <taxon>Mytilinidiales</taxon>
        <taxon>Argynnaceae</taxon>
        <taxon>Lepidopterella</taxon>
    </lineage>
</organism>
<evidence type="ECO:0000313" key="4">
    <source>
        <dbReference type="Proteomes" id="UP000250266"/>
    </source>
</evidence>
<dbReference type="PROSITE" id="PS50011">
    <property type="entry name" value="PROTEIN_KINASE_DOM"/>
    <property type="match status" value="1"/>
</dbReference>
<reference evidence="3 4" key="1">
    <citation type="journal article" date="2016" name="Nat. Commun.">
        <title>Ectomycorrhizal ecology is imprinted in the genome of the dominant symbiotic fungus Cenococcum geophilum.</title>
        <authorList>
            <consortium name="DOE Joint Genome Institute"/>
            <person name="Peter M."/>
            <person name="Kohler A."/>
            <person name="Ohm R.A."/>
            <person name="Kuo A."/>
            <person name="Krutzmann J."/>
            <person name="Morin E."/>
            <person name="Arend M."/>
            <person name="Barry K.W."/>
            <person name="Binder M."/>
            <person name="Choi C."/>
            <person name="Clum A."/>
            <person name="Copeland A."/>
            <person name="Grisel N."/>
            <person name="Haridas S."/>
            <person name="Kipfer T."/>
            <person name="LaButti K."/>
            <person name="Lindquist E."/>
            <person name="Lipzen A."/>
            <person name="Maire R."/>
            <person name="Meier B."/>
            <person name="Mihaltcheva S."/>
            <person name="Molinier V."/>
            <person name="Murat C."/>
            <person name="Poggeler S."/>
            <person name="Quandt C.A."/>
            <person name="Sperisen C."/>
            <person name="Tritt A."/>
            <person name="Tisserant E."/>
            <person name="Crous P.W."/>
            <person name="Henrissat B."/>
            <person name="Nehls U."/>
            <person name="Egli S."/>
            <person name="Spatafora J.W."/>
            <person name="Grigoriev I.V."/>
            <person name="Martin F.M."/>
        </authorList>
    </citation>
    <scope>NUCLEOTIDE SEQUENCE [LARGE SCALE GENOMIC DNA]</scope>
    <source>
        <strain evidence="3 4">CBS 459.81</strain>
    </source>
</reference>
<dbReference type="InterPro" id="IPR000719">
    <property type="entry name" value="Prot_kinase_dom"/>
</dbReference>
<accession>A0A8E2EJ86</accession>
<dbReference type="InterPro" id="IPR038305">
    <property type="entry name" value="HeLo_sf"/>
</dbReference>
<feature type="domain" description="Protein kinase" evidence="2">
    <location>
        <begin position="294"/>
        <end position="633"/>
    </location>
</feature>
<evidence type="ECO:0000313" key="3">
    <source>
        <dbReference type="EMBL" id="OCK84951.1"/>
    </source>
</evidence>
<keyword evidence="4" id="KW-1185">Reference proteome</keyword>
<sequence length="633" mass="70713">MADPISIASLALGGASLAIQVFDGIRKGYGYFESAANMDDECGVLKIRLMAEYDRLLKWGDATGLTDEKRHPEYDTKMRVNRALVFAILGEIQSRLKTLSKLSLEKYENLSWEDSAHSRRGMSREPVKDVDFEKYENIFKSVHVTHGNPRYHKGLNTVMMLGRGVKNIVKQPKRMRWALSDRTLIEESIERISQLTAYLLETLGSAQMEILLERTQETWLGMLQLTTTVKGMEQLLTAMHAAKVSVPTEDSVTLISGGTTLVASPSDQSYGDGDAQRYTTLYERLTKFSIVVAKSNGRREGEGYESKRMTAEDVKELTQREDRDRGSKTLATYRGRKVWIEWKRYTSVSIDIGQGMVESGPDPEIVKSVERLISLLQIKLRPAEFCAPSCLGYILAKGTDARFGFVYEADGHLETPVDPQSLLERFEEGGTTVSLRARISLAQDLATSLMYLHAVNWLHKGFRSASILLFPGQGSGELGKLRLSGLEYARPDEVGLTSTGPPQNSEWGVYCHPGYLGLGRKRGFRKTYDIYSLGIVLIEIAYWKAADEILGFTESQSDLGKIRGRLLTDDEKILDHVRVTMGERYHSATKACIEGMEAFGLPEEADQNDPAIGALLQQAFLYVVVDALKSIVI</sequence>
<dbReference type="OrthoDB" id="1911848at2759"/>
<evidence type="ECO:0000256" key="1">
    <source>
        <dbReference type="SAM" id="MobiDB-lite"/>
    </source>
</evidence>
<dbReference type="Gene3D" id="1.20.120.1020">
    <property type="entry name" value="Prion-inhibition and propagation, HeLo domain"/>
    <property type="match status" value="1"/>
</dbReference>
<dbReference type="SUPFAM" id="SSF56112">
    <property type="entry name" value="Protein kinase-like (PK-like)"/>
    <property type="match status" value="1"/>
</dbReference>
<gene>
    <name evidence="3" type="ORF">K432DRAFT_287852</name>
</gene>
<dbReference type="InterPro" id="IPR011009">
    <property type="entry name" value="Kinase-like_dom_sf"/>
</dbReference>
<dbReference type="EMBL" id="KV744827">
    <property type="protein sequence ID" value="OCK84951.1"/>
    <property type="molecule type" value="Genomic_DNA"/>
</dbReference>
<protein>
    <recommendedName>
        <fullName evidence="2">Protein kinase domain-containing protein</fullName>
    </recommendedName>
</protein>
<dbReference type="Gene3D" id="1.10.510.10">
    <property type="entry name" value="Transferase(Phosphotransferase) domain 1"/>
    <property type="match status" value="1"/>
</dbReference>